<reference evidence="1" key="1">
    <citation type="journal article" date="2020" name="Nat. Commun.">
        <title>Large-scale genome sequencing of mycorrhizal fungi provides insights into the early evolution of symbiotic traits.</title>
        <authorList>
            <person name="Miyauchi S."/>
            <person name="Kiss E."/>
            <person name="Kuo A."/>
            <person name="Drula E."/>
            <person name="Kohler A."/>
            <person name="Sanchez-Garcia M."/>
            <person name="Morin E."/>
            <person name="Andreopoulos B."/>
            <person name="Barry K.W."/>
            <person name="Bonito G."/>
            <person name="Buee M."/>
            <person name="Carver A."/>
            <person name="Chen C."/>
            <person name="Cichocki N."/>
            <person name="Clum A."/>
            <person name="Culley D."/>
            <person name="Crous P.W."/>
            <person name="Fauchery L."/>
            <person name="Girlanda M."/>
            <person name="Hayes R.D."/>
            <person name="Keri Z."/>
            <person name="LaButti K."/>
            <person name="Lipzen A."/>
            <person name="Lombard V."/>
            <person name="Magnuson J."/>
            <person name="Maillard F."/>
            <person name="Murat C."/>
            <person name="Nolan M."/>
            <person name="Ohm R.A."/>
            <person name="Pangilinan J."/>
            <person name="Pereira M.F."/>
            <person name="Perotto S."/>
            <person name="Peter M."/>
            <person name="Pfister S."/>
            <person name="Riley R."/>
            <person name="Sitrit Y."/>
            <person name="Stielow J.B."/>
            <person name="Szollosi G."/>
            <person name="Zifcakova L."/>
            <person name="Stursova M."/>
            <person name="Spatafora J.W."/>
            <person name="Tedersoo L."/>
            <person name="Vaario L.M."/>
            <person name="Yamada A."/>
            <person name="Yan M."/>
            <person name="Wang P."/>
            <person name="Xu J."/>
            <person name="Bruns T."/>
            <person name="Baldrian P."/>
            <person name="Vilgalys R."/>
            <person name="Dunand C."/>
            <person name="Henrissat B."/>
            <person name="Grigoriev I.V."/>
            <person name="Hibbett D."/>
            <person name="Nagy L.G."/>
            <person name="Martin F.M."/>
        </authorList>
    </citation>
    <scope>NUCLEOTIDE SEQUENCE</scope>
    <source>
        <strain evidence="1">UP504</strain>
    </source>
</reference>
<accession>A0A9P6DGZ4</accession>
<gene>
    <name evidence="1" type="ORF">BS47DRAFT_1369385</name>
</gene>
<sequence length="103" mass="11623">MAGVRKGRVCKVDWESAMHYNWPKFEYVGDICVSELKPSTTHNTEGKTGSHPHYSGCGPIWLSPQLNNDPNNDAYETCDDHHPTPAVAGVWYYLIPFLCEDPQ</sequence>
<dbReference type="Proteomes" id="UP000886523">
    <property type="component" value="Unassembled WGS sequence"/>
</dbReference>
<evidence type="ECO:0000313" key="2">
    <source>
        <dbReference type="Proteomes" id="UP000886523"/>
    </source>
</evidence>
<protein>
    <submittedName>
        <fullName evidence="1">Uncharacterized protein</fullName>
    </submittedName>
</protein>
<name>A0A9P6DGZ4_9AGAM</name>
<proteinExistence type="predicted"/>
<organism evidence="1 2">
    <name type="scientific">Hydnum rufescens UP504</name>
    <dbReference type="NCBI Taxonomy" id="1448309"/>
    <lineage>
        <taxon>Eukaryota</taxon>
        <taxon>Fungi</taxon>
        <taxon>Dikarya</taxon>
        <taxon>Basidiomycota</taxon>
        <taxon>Agaricomycotina</taxon>
        <taxon>Agaricomycetes</taxon>
        <taxon>Cantharellales</taxon>
        <taxon>Hydnaceae</taxon>
        <taxon>Hydnum</taxon>
    </lineage>
</organism>
<comment type="caution">
    <text evidence="1">The sequence shown here is derived from an EMBL/GenBank/DDBJ whole genome shotgun (WGS) entry which is preliminary data.</text>
</comment>
<evidence type="ECO:0000313" key="1">
    <source>
        <dbReference type="EMBL" id="KAF9503632.1"/>
    </source>
</evidence>
<dbReference type="AlphaFoldDB" id="A0A9P6DGZ4"/>
<keyword evidence="2" id="KW-1185">Reference proteome</keyword>
<dbReference type="EMBL" id="MU129323">
    <property type="protein sequence ID" value="KAF9503632.1"/>
    <property type="molecule type" value="Genomic_DNA"/>
</dbReference>